<reference evidence="3 4" key="1">
    <citation type="submission" date="2011-02" db="EMBL/GenBank/DDBJ databases">
        <title>The Genome Sequence of Sphaeroforma arctica JP610.</title>
        <authorList>
            <consortium name="The Broad Institute Genome Sequencing Platform"/>
            <person name="Russ C."/>
            <person name="Cuomo C."/>
            <person name="Young S.K."/>
            <person name="Zeng Q."/>
            <person name="Gargeya S."/>
            <person name="Alvarado L."/>
            <person name="Berlin A."/>
            <person name="Chapman S.B."/>
            <person name="Chen Z."/>
            <person name="Freedman E."/>
            <person name="Gellesch M."/>
            <person name="Goldberg J."/>
            <person name="Griggs A."/>
            <person name="Gujja S."/>
            <person name="Heilman E."/>
            <person name="Heiman D."/>
            <person name="Howarth C."/>
            <person name="Mehta T."/>
            <person name="Neiman D."/>
            <person name="Pearson M."/>
            <person name="Roberts A."/>
            <person name="Saif S."/>
            <person name="Shea T."/>
            <person name="Shenoy N."/>
            <person name="Sisk P."/>
            <person name="Stolte C."/>
            <person name="Sykes S."/>
            <person name="White J."/>
            <person name="Yandava C."/>
            <person name="Burger G."/>
            <person name="Gray M.W."/>
            <person name="Holland P.W.H."/>
            <person name="King N."/>
            <person name="Lang F.B.F."/>
            <person name="Roger A.J."/>
            <person name="Ruiz-Trillo I."/>
            <person name="Haas B."/>
            <person name="Nusbaum C."/>
            <person name="Birren B."/>
        </authorList>
    </citation>
    <scope>NUCLEOTIDE SEQUENCE [LARGE SCALE GENOMIC DNA]</scope>
    <source>
        <strain evidence="3 4">JP610</strain>
    </source>
</reference>
<feature type="region of interest" description="Disordered" evidence="2">
    <location>
        <begin position="1"/>
        <end position="32"/>
    </location>
</feature>
<feature type="region of interest" description="Disordered" evidence="2">
    <location>
        <begin position="51"/>
        <end position="78"/>
    </location>
</feature>
<dbReference type="EMBL" id="KQ241606">
    <property type="protein sequence ID" value="KNC87527.1"/>
    <property type="molecule type" value="Genomic_DNA"/>
</dbReference>
<evidence type="ECO:0000313" key="3">
    <source>
        <dbReference type="EMBL" id="KNC87527.1"/>
    </source>
</evidence>
<dbReference type="Pfam" id="PF02493">
    <property type="entry name" value="MORN"/>
    <property type="match status" value="2"/>
</dbReference>
<feature type="compositionally biased region" description="Polar residues" evidence="2">
    <location>
        <begin position="362"/>
        <end position="376"/>
    </location>
</feature>
<sequence length="786" mass="86287">MHTLTRTHSTMRDAEPRFRQQPAHGKGVSSHSHDMLQEGMYTSSLRLNLAPQKKTPHFIKRGSYRRKSSPDAPRAPSNFSNLQLNTAATVDELCAQQNASKEAIALFLQNKRKAPMSSLSSRSLSSLATNPPTVKEEEEVIDILPVVTNDLEASGTVEVVIDDDDDDGNDHFTLMDFLKSTQVVDILDQEMSLTDFLRVSEDFGPGKIQAGPDSKGSISGVNSQTNSPATDVLSCSSSNNSMASGKSLGEAKKATLCSSPRYDAQGGENPMGEDTPESKLKAPDGLANAKRTFVHRSKSINNIENTKRSGSFKGLLRSKSNTASDRVQCAAVAPALTPTQILTQTSLNTGVHEVPIKIIHPNTHNNCSHVSLTSTRNKPRAERVQSMGQEKDMRIGQHSNDQQPQLRKQSAPVSSRNSCSNSSLGDKEKDSEREFKEKDIRSSPKSPTKHISRAWKRVTEIKSSFISTPSSTDGDNSSNSQIDSNNGEGPIFGTYQTKVNNAKCSKTRECVTWGGVDSVTAKTPQHMYKHIRAESKSGIPLSASDEGSEMSGACVQPPLAVARQRRSLPMNELAPLNADSVTCDKVFLHDELFEGCCNNTTGLAQGLGIWADKDDSTYAGEWFEGEPHGFGSYASLSRRCWFEGRFVKGQAHGFGKLLFIDRYTLDPVYFYGEFRFGRYIHGSLPKDERQRANNAVIIARRASFCANKQSGEAMRSIVTNRLQTWTRRIVGQPGSIPAQHCPSPRIVTSVKASFYWLDNPVLKCQVYLPQITTEAVVARGGHIKKR</sequence>
<evidence type="ECO:0000256" key="2">
    <source>
        <dbReference type="SAM" id="MobiDB-lite"/>
    </source>
</evidence>
<feature type="compositionally biased region" description="Polar residues" evidence="2">
    <location>
        <begin position="216"/>
        <end position="229"/>
    </location>
</feature>
<keyword evidence="4" id="KW-1185">Reference proteome</keyword>
<evidence type="ECO:0000256" key="1">
    <source>
        <dbReference type="ARBA" id="ARBA00022737"/>
    </source>
</evidence>
<accession>A0A0L0GEU3</accession>
<protein>
    <submittedName>
        <fullName evidence="3">Uncharacterized protein</fullName>
    </submittedName>
</protein>
<gene>
    <name evidence="3" type="ORF">SARC_00351</name>
</gene>
<evidence type="ECO:0000313" key="4">
    <source>
        <dbReference type="Proteomes" id="UP000054560"/>
    </source>
</evidence>
<feature type="compositionally biased region" description="Low complexity" evidence="2">
    <location>
        <begin position="234"/>
        <end position="247"/>
    </location>
</feature>
<feature type="compositionally biased region" description="Basic residues" evidence="2">
    <location>
        <begin position="54"/>
        <end position="67"/>
    </location>
</feature>
<feature type="compositionally biased region" description="Basic and acidic residues" evidence="2">
    <location>
        <begin position="379"/>
        <end position="395"/>
    </location>
</feature>
<proteinExistence type="predicted"/>
<dbReference type="Proteomes" id="UP000054560">
    <property type="component" value="Unassembled WGS sequence"/>
</dbReference>
<dbReference type="InterPro" id="IPR003409">
    <property type="entry name" value="MORN"/>
</dbReference>
<feature type="compositionally biased region" description="Basic and acidic residues" evidence="2">
    <location>
        <begin position="425"/>
        <end position="442"/>
    </location>
</feature>
<dbReference type="GeneID" id="25900855"/>
<dbReference type="AlphaFoldDB" id="A0A0L0GEU3"/>
<feature type="compositionally biased region" description="Low complexity" evidence="2">
    <location>
        <begin position="473"/>
        <end position="486"/>
    </location>
</feature>
<feature type="compositionally biased region" description="Basic residues" evidence="2">
    <location>
        <begin position="447"/>
        <end position="456"/>
    </location>
</feature>
<feature type="compositionally biased region" description="Low complexity" evidence="2">
    <location>
        <begin position="414"/>
        <end position="423"/>
    </location>
</feature>
<keyword evidence="1" id="KW-0677">Repeat</keyword>
<feature type="region of interest" description="Disordered" evidence="2">
    <location>
        <begin position="259"/>
        <end position="284"/>
    </location>
</feature>
<name>A0A0L0GEU3_9EUKA</name>
<organism evidence="3 4">
    <name type="scientific">Sphaeroforma arctica JP610</name>
    <dbReference type="NCBI Taxonomy" id="667725"/>
    <lineage>
        <taxon>Eukaryota</taxon>
        <taxon>Ichthyosporea</taxon>
        <taxon>Ichthyophonida</taxon>
        <taxon>Sphaeroforma</taxon>
    </lineage>
</organism>
<feature type="region of interest" description="Disordered" evidence="2">
    <location>
        <begin position="361"/>
        <end position="493"/>
    </location>
</feature>
<dbReference type="RefSeq" id="XP_014161429.1">
    <property type="nucleotide sequence ID" value="XM_014305954.1"/>
</dbReference>
<dbReference type="SUPFAM" id="SSF82185">
    <property type="entry name" value="Histone H3 K4-specific methyltransferase SET7/9 N-terminal domain"/>
    <property type="match status" value="1"/>
</dbReference>
<feature type="compositionally biased region" description="Polar residues" evidence="2">
    <location>
        <begin position="397"/>
        <end position="413"/>
    </location>
</feature>
<dbReference type="OrthoDB" id="437960at2759"/>
<feature type="compositionally biased region" description="Polar residues" evidence="2">
    <location>
        <begin position="461"/>
        <end position="472"/>
    </location>
</feature>
<dbReference type="SMART" id="SM00698">
    <property type="entry name" value="MORN"/>
    <property type="match status" value="2"/>
</dbReference>
<feature type="region of interest" description="Disordered" evidence="2">
    <location>
        <begin position="207"/>
        <end position="247"/>
    </location>
</feature>